<reference evidence="2" key="1">
    <citation type="journal article" date="2019" name="Int. J. Syst. Evol. Microbiol.">
        <title>The Global Catalogue of Microorganisms (GCM) 10K type strain sequencing project: providing services to taxonomists for standard genome sequencing and annotation.</title>
        <authorList>
            <consortium name="The Broad Institute Genomics Platform"/>
            <consortium name="The Broad Institute Genome Sequencing Center for Infectious Disease"/>
            <person name="Wu L."/>
            <person name="Ma J."/>
        </authorList>
    </citation>
    <scope>NUCLEOTIDE SEQUENCE [LARGE SCALE GENOMIC DNA]</scope>
    <source>
        <strain evidence="2">CGMCC 4.7198</strain>
    </source>
</reference>
<gene>
    <name evidence="1" type="ORF">ACFQZP_01890</name>
</gene>
<sequence>MSRPRILRSRWQPGPQGHFPAGPAVVSFTDFTADTFRQSWSVALAGLRLRGTWPDTPGAIGMWLWADPMRRRSGSVSVWADAAGLKEFVGRPDHVRIVRAHRGRGVLRSADWETERFDAAEAWAYARHLISNGACRRTRPIGHVPDRNSEAGGHRT</sequence>
<evidence type="ECO:0000313" key="1">
    <source>
        <dbReference type="EMBL" id="MFD0280435.1"/>
    </source>
</evidence>
<proteinExistence type="predicted"/>
<dbReference type="RefSeq" id="WP_381263719.1">
    <property type="nucleotide sequence ID" value="NZ_JBHTBI010000083.1"/>
</dbReference>
<evidence type="ECO:0000313" key="2">
    <source>
        <dbReference type="Proteomes" id="UP001596957"/>
    </source>
</evidence>
<name>A0ABW2V7D1_9ACTN</name>
<organism evidence="1 2">
    <name type="scientific">Streptomyces lutosisoli</name>
    <dbReference type="NCBI Taxonomy" id="2665721"/>
    <lineage>
        <taxon>Bacteria</taxon>
        <taxon>Bacillati</taxon>
        <taxon>Actinomycetota</taxon>
        <taxon>Actinomycetes</taxon>
        <taxon>Kitasatosporales</taxon>
        <taxon>Streptomycetaceae</taxon>
        <taxon>Streptomyces</taxon>
    </lineage>
</organism>
<keyword evidence="2" id="KW-1185">Reference proteome</keyword>
<dbReference type="Proteomes" id="UP001596957">
    <property type="component" value="Unassembled WGS sequence"/>
</dbReference>
<protein>
    <recommendedName>
        <fullName evidence="3">DUF3291 domain-containing protein</fullName>
    </recommendedName>
</protein>
<evidence type="ECO:0008006" key="3">
    <source>
        <dbReference type="Google" id="ProtNLM"/>
    </source>
</evidence>
<accession>A0ABW2V7D1</accession>
<dbReference type="EMBL" id="JBHTEC010000001">
    <property type="protein sequence ID" value="MFD0280435.1"/>
    <property type="molecule type" value="Genomic_DNA"/>
</dbReference>
<comment type="caution">
    <text evidence="1">The sequence shown here is derived from an EMBL/GenBank/DDBJ whole genome shotgun (WGS) entry which is preliminary data.</text>
</comment>